<evidence type="ECO:0000313" key="2">
    <source>
        <dbReference type="EMBL" id="MBU5436703.1"/>
    </source>
</evidence>
<protein>
    <submittedName>
        <fullName evidence="2">Uncharacterized protein</fullName>
    </submittedName>
</protein>
<evidence type="ECO:0000256" key="1">
    <source>
        <dbReference type="SAM" id="SignalP"/>
    </source>
</evidence>
<feature type="chain" id="PRO_5047448472" evidence="1">
    <location>
        <begin position="27"/>
        <end position="167"/>
    </location>
</feature>
<dbReference type="RefSeq" id="WP_216516110.1">
    <property type="nucleotide sequence ID" value="NZ_JAHLPM010000001.1"/>
</dbReference>
<keyword evidence="3" id="KW-1185">Reference proteome</keyword>
<name>A0ABS6E378_9FIRM</name>
<gene>
    <name evidence="2" type="ORF">KQI42_01715</name>
</gene>
<organism evidence="2 3">
    <name type="scientific">Tissierella simiarum</name>
    <dbReference type="NCBI Taxonomy" id="2841534"/>
    <lineage>
        <taxon>Bacteria</taxon>
        <taxon>Bacillati</taxon>
        <taxon>Bacillota</taxon>
        <taxon>Tissierellia</taxon>
        <taxon>Tissierellales</taxon>
        <taxon>Tissierellaceae</taxon>
        <taxon>Tissierella</taxon>
    </lineage>
</organism>
<evidence type="ECO:0000313" key="3">
    <source>
        <dbReference type="Proteomes" id="UP000749471"/>
    </source>
</evidence>
<dbReference type="EMBL" id="JAHLPM010000001">
    <property type="protein sequence ID" value="MBU5436703.1"/>
    <property type="molecule type" value="Genomic_DNA"/>
</dbReference>
<keyword evidence="1" id="KW-0732">Signal</keyword>
<comment type="caution">
    <text evidence="2">The sequence shown here is derived from an EMBL/GenBank/DDBJ whole genome shotgun (WGS) entry which is preliminary data.</text>
</comment>
<feature type="signal peptide" evidence="1">
    <location>
        <begin position="1"/>
        <end position="26"/>
    </location>
</feature>
<sequence length="167" mass="18530">MKYFKKLSVFLAITLVICGFGLPSYADSNDVLKETDSLIQSGLEDIEINAIYIDASGKTNDNNITPFLNYEDVKIKNGQRAVFTNDGDYFEIEKGVEVSLHWNNSPSARLEVGFMDSRGNTTVHFTSEKPIVGSGATMTMPKTGKYKFYIKNLSSDPTTITRASVTF</sequence>
<reference evidence="2 3" key="1">
    <citation type="submission" date="2021-06" db="EMBL/GenBank/DDBJ databases">
        <authorList>
            <person name="Sun Q."/>
            <person name="Li D."/>
        </authorList>
    </citation>
    <scope>NUCLEOTIDE SEQUENCE [LARGE SCALE GENOMIC DNA]</scope>
    <source>
        <strain evidence="2 3">MSJ-40</strain>
    </source>
</reference>
<dbReference type="Proteomes" id="UP000749471">
    <property type="component" value="Unassembled WGS sequence"/>
</dbReference>
<accession>A0ABS6E378</accession>
<proteinExistence type="predicted"/>